<keyword evidence="2" id="KW-0472">Membrane</keyword>
<dbReference type="Proteomes" id="UP001285441">
    <property type="component" value="Unassembled WGS sequence"/>
</dbReference>
<feature type="signal peptide" evidence="3">
    <location>
        <begin position="1"/>
        <end position="19"/>
    </location>
</feature>
<feature type="compositionally biased region" description="Low complexity" evidence="1">
    <location>
        <begin position="74"/>
        <end position="85"/>
    </location>
</feature>
<evidence type="ECO:0000256" key="2">
    <source>
        <dbReference type="SAM" id="Phobius"/>
    </source>
</evidence>
<dbReference type="AlphaFoldDB" id="A0AAE0P4M9"/>
<keyword evidence="2" id="KW-1133">Transmembrane helix</keyword>
<feature type="chain" id="PRO_5042129881" description="Mid2 domain-containing protein" evidence="3">
    <location>
        <begin position="20"/>
        <end position="387"/>
    </location>
</feature>
<reference evidence="4" key="2">
    <citation type="submission" date="2023-06" db="EMBL/GenBank/DDBJ databases">
        <authorList>
            <consortium name="Lawrence Berkeley National Laboratory"/>
            <person name="Haridas S."/>
            <person name="Hensen N."/>
            <person name="Bonometti L."/>
            <person name="Westerberg I."/>
            <person name="Brannstrom I.O."/>
            <person name="Guillou S."/>
            <person name="Cros-Aarteil S."/>
            <person name="Calhoun S."/>
            <person name="Kuo A."/>
            <person name="Mondo S."/>
            <person name="Pangilinan J."/>
            <person name="Riley R."/>
            <person name="LaButti K."/>
            <person name="Andreopoulos B."/>
            <person name="Lipzen A."/>
            <person name="Chen C."/>
            <person name="Yanf M."/>
            <person name="Daum C."/>
            <person name="Ng V."/>
            <person name="Clum A."/>
            <person name="Steindorff A."/>
            <person name="Ohm R."/>
            <person name="Martin F."/>
            <person name="Silar P."/>
            <person name="Natvig D."/>
            <person name="Lalanne C."/>
            <person name="Gautier V."/>
            <person name="Ament-velasquez S.L."/>
            <person name="Kruys A."/>
            <person name="Hutchinson M.I."/>
            <person name="Powell A.J."/>
            <person name="Barry K."/>
            <person name="Miller A.N."/>
            <person name="Grigoriev I.V."/>
            <person name="Debuchy R."/>
            <person name="Gladieux P."/>
            <person name="Thoren M.H."/>
            <person name="Johannesson H."/>
        </authorList>
    </citation>
    <scope>NUCLEOTIDE SEQUENCE</scope>
    <source>
        <strain evidence="4">CBS 232.78</strain>
    </source>
</reference>
<evidence type="ECO:0000313" key="5">
    <source>
        <dbReference type="Proteomes" id="UP001285441"/>
    </source>
</evidence>
<evidence type="ECO:0000256" key="1">
    <source>
        <dbReference type="SAM" id="MobiDB-lite"/>
    </source>
</evidence>
<sequence length="387" mass="41220">MRVQHTPLLVGMFVAVALPFKPQARTTTIHIRARQERPTLDPITRPTLDPITRPTLDPVPRPTIPDLDGDDSATTKTTTSRSNTQTTNQGLIVTIFVGTGLAPSEATARATFASGPGVAEPAGQGGQQNSEVLALGLGVGLGVGIPLLLVLGAIAFVLRRRSDPRRTLPFVGDEGPKPEIDGQPVHQQQHPLPIELQNMPPQQQHLDYQHTGASYFQGQGQVPPSMRASTTSPSQYEMGGDGILPELYARNMTPPPEYSEASSQPPIAGPPSIAPRFHGVPHRWPQPLLGPDNCPYASSESDDQTSDQAQTAVAQLDTAATFDPDMEIDDVFDEPGLEGSSDPEDRVEITLIQKRMTAPAASEAPATDGASKAASVSFCPCCLLFSP</sequence>
<feature type="transmembrane region" description="Helical" evidence="2">
    <location>
        <begin position="132"/>
        <end position="158"/>
    </location>
</feature>
<feature type="region of interest" description="Disordered" evidence="1">
    <location>
        <begin position="40"/>
        <end position="85"/>
    </location>
</feature>
<accession>A0AAE0P4M9</accession>
<protein>
    <recommendedName>
        <fullName evidence="6">Mid2 domain-containing protein</fullName>
    </recommendedName>
</protein>
<reference evidence="4" key="1">
    <citation type="journal article" date="2023" name="Mol. Phylogenet. Evol.">
        <title>Genome-scale phylogeny and comparative genomics of the fungal order Sordariales.</title>
        <authorList>
            <person name="Hensen N."/>
            <person name="Bonometti L."/>
            <person name="Westerberg I."/>
            <person name="Brannstrom I.O."/>
            <person name="Guillou S."/>
            <person name="Cros-Aarteil S."/>
            <person name="Calhoun S."/>
            <person name="Haridas S."/>
            <person name="Kuo A."/>
            <person name="Mondo S."/>
            <person name="Pangilinan J."/>
            <person name="Riley R."/>
            <person name="LaButti K."/>
            <person name="Andreopoulos B."/>
            <person name="Lipzen A."/>
            <person name="Chen C."/>
            <person name="Yan M."/>
            <person name="Daum C."/>
            <person name="Ng V."/>
            <person name="Clum A."/>
            <person name="Steindorff A."/>
            <person name="Ohm R.A."/>
            <person name="Martin F."/>
            <person name="Silar P."/>
            <person name="Natvig D.O."/>
            <person name="Lalanne C."/>
            <person name="Gautier V."/>
            <person name="Ament-Velasquez S.L."/>
            <person name="Kruys A."/>
            <person name="Hutchinson M.I."/>
            <person name="Powell A.J."/>
            <person name="Barry K."/>
            <person name="Miller A.N."/>
            <person name="Grigoriev I.V."/>
            <person name="Debuchy R."/>
            <person name="Gladieux P."/>
            <person name="Hiltunen Thoren M."/>
            <person name="Johannesson H."/>
        </authorList>
    </citation>
    <scope>NUCLEOTIDE SEQUENCE</scope>
    <source>
        <strain evidence="4">CBS 232.78</strain>
    </source>
</reference>
<organism evidence="4 5">
    <name type="scientific">Podospora didyma</name>
    <dbReference type="NCBI Taxonomy" id="330526"/>
    <lineage>
        <taxon>Eukaryota</taxon>
        <taxon>Fungi</taxon>
        <taxon>Dikarya</taxon>
        <taxon>Ascomycota</taxon>
        <taxon>Pezizomycotina</taxon>
        <taxon>Sordariomycetes</taxon>
        <taxon>Sordariomycetidae</taxon>
        <taxon>Sordariales</taxon>
        <taxon>Podosporaceae</taxon>
        <taxon>Podospora</taxon>
    </lineage>
</organism>
<name>A0AAE0P4M9_9PEZI</name>
<dbReference type="EMBL" id="JAULSW010000001">
    <property type="protein sequence ID" value="KAK3393393.1"/>
    <property type="molecule type" value="Genomic_DNA"/>
</dbReference>
<evidence type="ECO:0000256" key="3">
    <source>
        <dbReference type="SAM" id="SignalP"/>
    </source>
</evidence>
<keyword evidence="3" id="KW-0732">Signal</keyword>
<evidence type="ECO:0000313" key="4">
    <source>
        <dbReference type="EMBL" id="KAK3393393.1"/>
    </source>
</evidence>
<keyword evidence="5" id="KW-1185">Reference proteome</keyword>
<comment type="caution">
    <text evidence="4">The sequence shown here is derived from an EMBL/GenBank/DDBJ whole genome shotgun (WGS) entry which is preliminary data.</text>
</comment>
<evidence type="ECO:0008006" key="6">
    <source>
        <dbReference type="Google" id="ProtNLM"/>
    </source>
</evidence>
<gene>
    <name evidence="4" type="ORF">B0H63DRAFT_516585</name>
</gene>
<proteinExistence type="predicted"/>
<feature type="region of interest" description="Disordered" evidence="1">
    <location>
        <begin position="247"/>
        <end position="309"/>
    </location>
</feature>
<keyword evidence="2" id="KW-0812">Transmembrane</keyword>